<reference evidence="17" key="1">
    <citation type="submission" date="2018-12" db="EMBL/GenBank/DDBJ databases">
        <title>Complete genome sequencing of Jeotgalibaca sp. H21T32.</title>
        <authorList>
            <person name="Bae J.-W."/>
            <person name="Lee S.-Y."/>
        </authorList>
    </citation>
    <scope>NUCLEOTIDE SEQUENCE [LARGE SCALE GENOMIC DNA]</scope>
    <source>
        <strain evidence="17">H21T32</strain>
    </source>
</reference>
<feature type="binding site" evidence="11">
    <location>
        <position position="131"/>
    </location>
    <ligand>
        <name>Mg(2+)</name>
        <dbReference type="ChEBI" id="CHEBI:18420"/>
    </ligand>
</feature>
<dbReference type="AlphaFoldDB" id="A0A3Q9BLK5"/>
<dbReference type="InterPro" id="IPR019741">
    <property type="entry name" value="Galactokinase_CS"/>
</dbReference>
<dbReference type="PANTHER" id="PTHR10457:SF7">
    <property type="entry name" value="GALACTOKINASE-RELATED"/>
    <property type="match status" value="1"/>
</dbReference>
<dbReference type="OrthoDB" id="250531at2"/>
<dbReference type="HAMAP" id="MF_00246">
    <property type="entry name" value="Galactokinase"/>
    <property type="match status" value="1"/>
</dbReference>
<dbReference type="InterPro" id="IPR036554">
    <property type="entry name" value="GHMP_kinase_C_sf"/>
</dbReference>
<dbReference type="Gene3D" id="3.30.230.10">
    <property type="match status" value="1"/>
</dbReference>
<dbReference type="UniPathway" id="UPA00214"/>
<evidence type="ECO:0000256" key="2">
    <source>
        <dbReference type="ARBA" id="ARBA00022490"/>
    </source>
</evidence>
<keyword evidence="5 11" id="KW-0547">Nucleotide-binding</keyword>
<comment type="similarity">
    <text evidence="1 11">Belongs to the GHMP kinase family. GalK subfamily.</text>
</comment>
<dbReference type="GO" id="GO:0005524">
    <property type="term" value="F:ATP binding"/>
    <property type="evidence" value="ECO:0007669"/>
    <property type="project" value="UniProtKB-UniRule"/>
</dbReference>
<dbReference type="PROSITE" id="PS00106">
    <property type="entry name" value="GALACTOKINASE"/>
    <property type="match status" value="1"/>
</dbReference>
<comment type="pathway">
    <text evidence="11">Carbohydrate metabolism; galactose metabolism.</text>
</comment>
<evidence type="ECO:0000256" key="5">
    <source>
        <dbReference type="ARBA" id="ARBA00022741"/>
    </source>
</evidence>
<dbReference type="InterPro" id="IPR000705">
    <property type="entry name" value="Galactokinase"/>
</dbReference>
<dbReference type="InterPro" id="IPR022963">
    <property type="entry name" value="Galactokinase_bac"/>
</dbReference>
<feature type="active site" description="Proton acceptor" evidence="11">
    <location>
        <position position="175"/>
    </location>
</feature>
<dbReference type="PIRSF" id="PIRSF000530">
    <property type="entry name" value="Galactokinase"/>
    <property type="match status" value="1"/>
</dbReference>
<feature type="binding site" evidence="11">
    <location>
        <begin position="34"/>
        <end position="37"/>
    </location>
    <ligand>
        <name>substrate</name>
    </ligand>
</feature>
<dbReference type="InterPro" id="IPR006204">
    <property type="entry name" value="GHMP_kinase_N_dom"/>
</dbReference>
<dbReference type="Gene3D" id="3.30.70.890">
    <property type="entry name" value="GHMP kinase, C-terminal domain"/>
    <property type="match status" value="1"/>
</dbReference>
<dbReference type="PANTHER" id="PTHR10457">
    <property type="entry name" value="MEVALONATE KINASE/GALACTOKINASE"/>
    <property type="match status" value="1"/>
</dbReference>
<keyword evidence="6 11" id="KW-0418">Kinase</keyword>
<evidence type="ECO:0000256" key="7">
    <source>
        <dbReference type="ARBA" id="ARBA00022840"/>
    </source>
</evidence>
<evidence type="ECO:0000313" key="17">
    <source>
        <dbReference type="Proteomes" id="UP000273326"/>
    </source>
</evidence>
<evidence type="ECO:0000259" key="15">
    <source>
        <dbReference type="Pfam" id="PF10509"/>
    </source>
</evidence>
<feature type="binding site" evidence="11">
    <location>
        <position position="163"/>
    </location>
    <ligand>
        <name>Mg(2+)</name>
        <dbReference type="ChEBI" id="CHEBI:18420"/>
    </ligand>
</feature>
<dbReference type="Pfam" id="PF00288">
    <property type="entry name" value="GHMP_kinases_N"/>
    <property type="match status" value="1"/>
</dbReference>
<feature type="domain" description="GHMP kinase N-terminal" evidence="13">
    <location>
        <begin position="94"/>
        <end position="182"/>
    </location>
</feature>
<dbReference type="GO" id="GO:0000287">
    <property type="term" value="F:magnesium ion binding"/>
    <property type="evidence" value="ECO:0007669"/>
    <property type="project" value="UniProtKB-UniRule"/>
</dbReference>
<dbReference type="GO" id="GO:0004335">
    <property type="term" value="F:galactokinase activity"/>
    <property type="evidence" value="ECO:0007669"/>
    <property type="project" value="UniProtKB-UniRule"/>
</dbReference>
<dbReference type="RefSeq" id="WP_126110466.1">
    <property type="nucleotide sequence ID" value="NZ_CP034465.1"/>
</dbReference>
<dbReference type="InterPro" id="IPR006203">
    <property type="entry name" value="GHMP_knse_ATP-bd_CS"/>
</dbReference>
<evidence type="ECO:0000256" key="3">
    <source>
        <dbReference type="ARBA" id="ARBA00022679"/>
    </source>
</evidence>
<feature type="binding site" evidence="11">
    <location>
        <position position="225"/>
    </location>
    <ligand>
        <name>substrate</name>
    </ligand>
</feature>
<comment type="function">
    <text evidence="11">Catalyzes the transfer of the gamma-phosphate of ATP to D-galactose to form alpha-D-galactose-1-phosphate (Gal-1-P).</text>
</comment>
<comment type="catalytic activity">
    <reaction evidence="11">
        <text>alpha-D-galactose + ATP = alpha-D-galactose 1-phosphate + ADP + H(+)</text>
        <dbReference type="Rhea" id="RHEA:13553"/>
        <dbReference type="ChEBI" id="CHEBI:15378"/>
        <dbReference type="ChEBI" id="CHEBI:28061"/>
        <dbReference type="ChEBI" id="CHEBI:30616"/>
        <dbReference type="ChEBI" id="CHEBI:58336"/>
        <dbReference type="ChEBI" id="CHEBI:456216"/>
        <dbReference type="EC" id="2.7.1.6"/>
    </reaction>
</comment>
<dbReference type="EMBL" id="CP034465">
    <property type="protein sequence ID" value="AZP04750.1"/>
    <property type="molecule type" value="Genomic_DNA"/>
</dbReference>
<evidence type="ECO:0000259" key="14">
    <source>
        <dbReference type="Pfam" id="PF08544"/>
    </source>
</evidence>
<feature type="site" description="Transition state stabilizer" evidence="11">
    <location>
        <position position="28"/>
    </location>
</feature>
<feature type="domain" description="GHMP kinase C-terminal" evidence="14">
    <location>
        <begin position="286"/>
        <end position="367"/>
    </location>
</feature>
<evidence type="ECO:0000256" key="6">
    <source>
        <dbReference type="ARBA" id="ARBA00022777"/>
    </source>
</evidence>
<evidence type="ECO:0000256" key="1">
    <source>
        <dbReference type="ARBA" id="ARBA00006566"/>
    </source>
</evidence>
<dbReference type="PRINTS" id="PR00959">
    <property type="entry name" value="MEVGALKINASE"/>
</dbReference>
<keyword evidence="7 11" id="KW-0067">ATP-binding</keyword>
<accession>A0A3Q9BLK5</accession>
<dbReference type="GO" id="GO:0006012">
    <property type="term" value="P:galactose metabolic process"/>
    <property type="evidence" value="ECO:0007669"/>
    <property type="project" value="UniProtKB-UniRule"/>
</dbReference>
<evidence type="ECO:0000256" key="9">
    <source>
        <dbReference type="ARBA" id="ARBA00023144"/>
    </source>
</evidence>
<feature type="binding site" evidence="11">
    <location>
        <position position="68"/>
    </location>
    <ligand>
        <name>ATP</name>
        <dbReference type="ChEBI" id="CHEBI:30616"/>
    </ligand>
</feature>
<proteinExistence type="inferred from homology"/>
<evidence type="ECO:0000256" key="8">
    <source>
        <dbReference type="ARBA" id="ARBA00022842"/>
    </source>
</evidence>
<keyword evidence="17" id="KW-1185">Reference proteome</keyword>
<feature type="domain" description="Galactokinase N-terminal" evidence="15">
    <location>
        <begin position="9"/>
        <end position="58"/>
    </location>
</feature>
<keyword evidence="4 11" id="KW-0479">Metal-binding</keyword>
<dbReference type="PRINTS" id="PR00473">
    <property type="entry name" value="GALCTOKINASE"/>
</dbReference>
<evidence type="ECO:0000313" key="16">
    <source>
        <dbReference type="EMBL" id="AZP04750.1"/>
    </source>
</evidence>
<dbReference type="PROSITE" id="PS00627">
    <property type="entry name" value="GHMP_KINASES_ATP"/>
    <property type="match status" value="1"/>
</dbReference>
<dbReference type="NCBIfam" id="TIGR00131">
    <property type="entry name" value="gal_kin"/>
    <property type="match status" value="1"/>
</dbReference>
<gene>
    <name evidence="11" type="primary">galK</name>
    <name evidence="16" type="ORF">EJN90_08935</name>
</gene>
<evidence type="ECO:0000259" key="13">
    <source>
        <dbReference type="Pfam" id="PF00288"/>
    </source>
</evidence>
<keyword evidence="9 11" id="KW-0299">Galactose metabolism</keyword>
<comment type="subcellular location">
    <subcellularLocation>
        <location evidence="11">Cytoplasm</location>
    </subcellularLocation>
</comment>
<dbReference type="SUPFAM" id="SSF55060">
    <property type="entry name" value="GHMP Kinase, C-terminal domain"/>
    <property type="match status" value="1"/>
</dbReference>
<dbReference type="GO" id="GO:0005829">
    <property type="term" value="C:cytosol"/>
    <property type="evidence" value="ECO:0007669"/>
    <property type="project" value="TreeGrafter"/>
</dbReference>
<dbReference type="InterPro" id="IPR013750">
    <property type="entry name" value="GHMP_kinase_C_dom"/>
</dbReference>
<name>A0A3Q9BLK5_9LACT</name>
<keyword evidence="10 11" id="KW-0119">Carbohydrate metabolism</keyword>
<dbReference type="SUPFAM" id="SSF54211">
    <property type="entry name" value="Ribosomal protein S5 domain 2-like"/>
    <property type="match status" value="1"/>
</dbReference>
<protein>
    <recommendedName>
        <fullName evidence="11 12">Galactokinase</fullName>
        <ecNumber evidence="11 12">2.7.1.6</ecNumber>
    </recommendedName>
    <alternativeName>
        <fullName evidence="11">Galactose kinase</fullName>
    </alternativeName>
</protein>
<keyword evidence="8 11" id="KW-0460">Magnesium</keyword>
<evidence type="ECO:0000256" key="11">
    <source>
        <dbReference type="HAMAP-Rule" id="MF_00246"/>
    </source>
</evidence>
<dbReference type="Proteomes" id="UP000273326">
    <property type="component" value="Chromosome"/>
</dbReference>
<dbReference type="EC" id="2.7.1.6" evidence="11 12"/>
<dbReference type="InterPro" id="IPR020568">
    <property type="entry name" value="Ribosomal_Su5_D2-typ_SF"/>
</dbReference>
<dbReference type="Pfam" id="PF10509">
    <property type="entry name" value="GalKase_gal_bdg"/>
    <property type="match status" value="1"/>
</dbReference>
<dbReference type="InterPro" id="IPR019539">
    <property type="entry name" value="GalKase_N"/>
</dbReference>
<evidence type="ECO:0000256" key="10">
    <source>
        <dbReference type="ARBA" id="ARBA00023277"/>
    </source>
</evidence>
<keyword evidence="2 11" id="KW-0963">Cytoplasm</keyword>
<dbReference type="InterPro" id="IPR006206">
    <property type="entry name" value="Mevalonate/galactokinase"/>
</dbReference>
<organism evidence="16 17">
    <name type="scientific">Jeotgalibaca ciconiae</name>
    <dbReference type="NCBI Taxonomy" id="2496265"/>
    <lineage>
        <taxon>Bacteria</taxon>
        <taxon>Bacillati</taxon>
        <taxon>Bacillota</taxon>
        <taxon>Bacilli</taxon>
        <taxon>Lactobacillales</taxon>
        <taxon>Carnobacteriaceae</taxon>
        <taxon>Jeotgalibaca</taxon>
    </lineage>
</organism>
<evidence type="ECO:0000256" key="4">
    <source>
        <dbReference type="ARBA" id="ARBA00022723"/>
    </source>
</evidence>
<dbReference type="FunFam" id="3.30.70.890:FF:000001">
    <property type="entry name" value="Galactokinase"/>
    <property type="match status" value="1"/>
</dbReference>
<dbReference type="NCBIfam" id="NF003705">
    <property type="entry name" value="PRK05322.1"/>
    <property type="match status" value="1"/>
</dbReference>
<sequence length="388" mass="42934">MEQLKNLKEAFQGHFQTTATHSFFSPGRINLIGEHTDYNGGHVFPCPITLGTYAVVAKNNTGSVRLFSENFPETGVITFQLDDLAFRKEDSWANYVKGMAKYLKEDGHKIEEGLDILIEGNIPNASGLSSSASLELLAGIIFETMADLKLDRLDLVKTGKRVENEFFGLNSGIMDQFAVGIGEKDYALLLDTNTLKYEKIPVKLDQYVIVIMNTKKRRELVDSKYNERLEECQQALAELQTVVDISSLGELDEETFEKHKNVLSSDTLVRRARHAVTENQRTLIAADKLKAGDLQAFGKLLNDSHISLRDDYEVTGTELDTLVEAAWEQEGLLGARMTGAGFGGCAIAIVEQTHTDEFIASVGEKYEAAIGYPAEFYIAEIGDGATEL</sequence>
<feature type="binding site" evidence="11">
    <location>
        <begin position="125"/>
        <end position="131"/>
    </location>
    <ligand>
        <name>ATP</name>
        <dbReference type="ChEBI" id="CHEBI:30616"/>
    </ligand>
</feature>
<keyword evidence="3 11" id="KW-0808">Transferase</keyword>
<evidence type="ECO:0000256" key="12">
    <source>
        <dbReference type="NCBIfam" id="TIGR00131"/>
    </source>
</evidence>
<dbReference type="KEGG" id="jeh:EJN90_08935"/>
<dbReference type="Pfam" id="PF08544">
    <property type="entry name" value="GHMP_kinases_C"/>
    <property type="match status" value="1"/>
</dbReference>
<dbReference type="InterPro" id="IPR014721">
    <property type="entry name" value="Ribsml_uS5_D2-typ_fold_subgr"/>
</dbReference>
<dbReference type="FunFam" id="3.30.230.10:FF:000017">
    <property type="entry name" value="Galactokinase"/>
    <property type="match status" value="1"/>
</dbReference>